<name>A0A2G9S5H9_AQUCT</name>
<proteinExistence type="predicted"/>
<dbReference type="SMART" id="SM00477">
    <property type="entry name" value="NUC"/>
    <property type="match status" value="1"/>
</dbReference>
<dbReference type="InterPro" id="IPR039015">
    <property type="entry name" value="ENDOD1"/>
</dbReference>
<gene>
    <name evidence="4" type="ORF">AB205_0053320</name>
</gene>
<dbReference type="InterPro" id="IPR044929">
    <property type="entry name" value="DNA/RNA_non-sp_Endonuclease_sf"/>
</dbReference>
<keyword evidence="1" id="KW-0732">Signal</keyword>
<evidence type="ECO:0008006" key="6">
    <source>
        <dbReference type="Google" id="ProtNLM"/>
    </source>
</evidence>
<dbReference type="InterPro" id="IPR020821">
    <property type="entry name" value="ENPP1-3/EXOG-like_nuc-like"/>
</dbReference>
<dbReference type="Proteomes" id="UP000228934">
    <property type="component" value="Unassembled WGS sequence"/>
</dbReference>
<dbReference type="InterPro" id="IPR001604">
    <property type="entry name" value="Endo_G_ENPP1-like_dom"/>
</dbReference>
<dbReference type="GO" id="GO:0046872">
    <property type="term" value="F:metal ion binding"/>
    <property type="evidence" value="ECO:0007669"/>
    <property type="project" value="InterPro"/>
</dbReference>
<dbReference type="OrthoDB" id="69221at2759"/>
<protein>
    <recommendedName>
        <fullName evidence="6">Endonuclease domain-containing 1 protein</fullName>
    </recommendedName>
</protein>
<dbReference type="EMBL" id="KV925574">
    <property type="protein sequence ID" value="PIO35387.1"/>
    <property type="molecule type" value="Genomic_DNA"/>
</dbReference>
<dbReference type="SUPFAM" id="SSF54060">
    <property type="entry name" value="His-Me finger endonucleases"/>
    <property type="match status" value="1"/>
</dbReference>
<sequence length="346" mass="38974">MFLSLCWLLVAIAYEAEGLVANDFTKCSEVFYKEKMPVGFEGIAKPHDFKEIPDGIKTISDLASPAYICQTLGSKSYYATLYDRGRRIPLYSAYILDRKEAKEQTDCKRPGSFQLEPQLIYREVTENMQLTKETRPTITKYNKNNGISERDPKNQPTNLMKASQAIDEDYIETPPTTTKTPTSTTIKYQNKYGRGHLNPCGHHNDPQNYKSTFTLTNVVPMKSELNNDVWSKYEIEMITISAGCGKMYVVTGSVPGNNALKDRVTIPSYVWNAYCCVNNLGKPVKSGGAIAANDKELAPNKAFQVEKMELSDLQLKLKNLLNLSNNFEIFACDCKEIKGNKRCNSI</sequence>
<evidence type="ECO:0000313" key="4">
    <source>
        <dbReference type="EMBL" id="PIO35387.1"/>
    </source>
</evidence>
<dbReference type="GO" id="GO:0016787">
    <property type="term" value="F:hydrolase activity"/>
    <property type="evidence" value="ECO:0007669"/>
    <property type="project" value="InterPro"/>
</dbReference>
<feature type="domain" description="DNA/RNA non-specific endonuclease/pyrophosphatase/phosphodiesterase" evidence="3">
    <location>
        <begin position="74"/>
        <end position="327"/>
    </location>
</feature>
<reference evidence="5" key="1">
    <citation type="journal article" date="2017" name="Nat. Commun.">
        <title>The North American bullfrog draft genome provides insight into hormonal regulation of long noncoding RNA.</title>
        <authorList>
            <person name="Hammond S.A."/>
            <person name="Warren R.L."/>
            <person name="Vandervalk B.P."/>
            <person name="Kucuk E."/>
            <person name="Khan H."/>
            <person name="Gibb E.A."/>
            <person name="Pandoh P."/>
            <person name="Kirk H."/>
            <person name="Zhao Y."/>
            <person name="Jones M."/>
            <person name="Mungall A.J."/>
            <person name="Coope R."/>
            <person name="Pleasance S."/>
            <person name="Moore R.A."/>
            <person name="Holt R.A."/>
            <person name="Round J.M."/>
            <person name="Ohora S."/>
            <person name="Walle B.V."/>
            <person name="Veldhoen N."/>
            <person name="Helbing C.C."/>
            <person name="Birol I."/>
        </authorList>
    </citation>
    <scope>NUCLEOTIDE SEQUENCE [LARGE SCALE GENOMIC DNA]</scope>
</reference>
<organism evidence="4 5">
    <name type="scientific">Aquarana catesbeiana</name>
    <name type="common">American bullfrog</name>
    <name type="synonym">Rana catesbeiana</name>
    <dbReference type="NCBI Taxonomy" id="8400"/>
    <lineage>
        <taxon>Eukaryota</taxon>
        <taxon>Metazoa</taxon>
        <taxon>Chordata</taxon>
        <taxon>Craniata</taxon>
        <taxon>Vertebrata</taxon>
        <taxon>Euteleostomi</taxon>
        <taxon>Amphibia</taxon>
        <taxon>Batrachia</taxon>
        <taxon>Anura</taxon>
        <taxon>Neobatrachia</taxon>
        <taxon>Ranoidea</taxon>
        <taxon>Ranidae</taxon>
        <taxon>Aquarana</taxon>
    </lineage>
</organism>
<evidence type="ECO:0000313" key="5">
    <source>
        <dbReference type="Proteomes" id="UP000228934"/>
    </source>
</evidence>
<dbReference type="SMART" id="SM00892">
    <property type="entry name" value="Endonuclease_NS"/>
    <property type="match status" value="1"/>
</dbReference>
<keyword evidence="5" id="KW-1185">Reference proteome</keyword>
<dbReference type="Gene3D" id="3.40.570.10">
    <property type="entry name" value="Extracellular Endonuclease, subunit A"/>
    <property type="match status" value="1"/>
</dbReference>
<feature type="domain" description="ENPP1-3/EXOG-like endonuclease/phosphodiesterase" evidence="2">
    <location>
        <begin position="75"/>
        <end position="323"/>
    </location>
</feature>
<feature type="chain" id="PRO_5013849797" description="Endonuclease domain-containing 1 protein" evidence="1">
    <location>
        <begin position="19"/>
        <end position="346"/>
    </location>
</feature>
<dbReference type="PANTHER" id="PTHR21472:SF26">
    <property type="entry name" value="ENDONUCLEASE DOMAIN CONTAINING 1"/>
    <property type="match status" value="1"/>
</dbReference>
<dbReference type="GO" id="GO:0003676">
    <property type="term" value="F:nucleic acid binding"/>
    <property type="evidence" value="ECO:0007669"/>
    <property type="project" value="InterPro"/>
</dbReference>
<evidence type="ECO:0000259" key="3">
    <source>
        <dbReference type="SMART" id="SM00892"/>
    </source>
</evidence>
<evidence type="ECO:0000259" key="2">
    <source>
        <dbReference type="SMART" id="SM00477"/>
    </source>
</evidence>
<accession>A0A2G9S5H9</accession>
<dbReference type="PANTHER" id="PTHR21472">
    <property type="entry name" value="ENDONUCLEASE DOMAIN-CONTAINING 1 PROTEIN ENDOD1"/>
    <property type="match status" value="1"/>
</dbReference>
<dbReference type="Pfam" id="PF01223">
    <property type="entry name" value="Endonuclease_NS"/>
    <property type="match status" value="1"/>
</dbReference>
<feature type="signal peptide" evidence="1">
    <location>
        <begin position="1"/>
        <end position="18"/>
    </location>
</feature>
<dbReference type="AlphaFoldDB" id="A0A2G9S5H9"/>
<dbReference type="InterPro" id="IPR044925">
    <property type="entry name" value="His-Me_finger_sf"/>
</dbReference>
<evidence type="ECO:0000256" key="1">
    <source>
        <dbReference type="SAM" id="SignalP"/>
    </source>
</evidence>